<evidence type="ECO:0000256" key="6">
    <source>
        <dbReference type="ARBA" id="ARBA00022989"/>
    </source>
</evidence>
<evidence type="ECO:0000313" key="11">
    <source>
        <dbReference type="Proteomes" id="UP000261380"/>
    </source>
</evidence>
<comment type="similarity">
    <text evidence="2 9">Belongs to the MICOS complex subunit Mic13 family.</text>
</comment>
<dbReference type="PANTHER" id="PTHR31816:SF3">
    <property type="entry name" value="MICOS COMPLEX SUBUNIT MIC13"/>
    <property type="match status" value="1"/>
</dbReference>
<evidence type="ECO:0000256" key="8">
    <source>
        <dbReference type="ARBA" id="ARBA00023136"/>
    </source>
</evidence>
<sequence length="113" mass="12287">MAARIWPLVKLVSKVTIAGGAVYVTYDSGLLGSGEQGSAALEKAKAAVPPALEEWMKYFGLEAQLPTMPKIEFSPVNSWNAGVRWTILSLSEAPTRASEYTNQGLQYVKELIK</sequence>
<reference evidence="10" key="2">
    <citation type="submission" date="2025-09" db="UniProtKB">
        <authorList>
            <consortium name="Ensembl"/>
        </authorList>
    </citation>
    <scope>IDENTIFICATION</scope>
</reference>
<organism evidence="10 11">
    <name type="scientific">Xiphophorus couchianus</name>
    <name type="common">Monterrey platyfish</name>
    <dbReference type="NCBI Taxonomy" id="32473"/>
    <lineage>
        <taxon>Eukaryota</taxon>
        <taxon>Metazoa</taxon>
        <taxon>Chordata</taxon>
        <taxon>Craniata</taxon>
        <taxon>Vertebrata</taxon>
        <taxon>Euteleostomi</taxon>
        <taxon>Actinopterygii</taxon>
        <taxon>Neopterygii</taxon>
        <taxon>Teleostei</taxon>
        <taxon>Neoteleostei</taxon>
        <taxon>Acanthomorphata</taxon>
        <taxon>Ovalentaria</taxon>
        <taxon>Atherinomorphae</taxon>
        <taxon>Cyprinodontiformes</taxon>
        <taxon>Poeciliidae</taxon>
        <taxon>Poeciliinae</taxon>
        <taxon>Xiphophorus</taxon>
    </lineage>
</organism>
<keyword evidence="5 9" id="KW-0999">Mitochondrion inner membrane</keyword>
<dbReference type="RefSeq" id="XP_027883307.1">
    <property type="nucleotide sequence ID" value="XM_028027506.1"/>
</dbReference>
<evidence type="ECO:0000313" key="10">
    <source>
        <dbReference type="Ensembl" id="ENSXCOP00000012572.1"/>
    </source>
</evidence>
<evidence type="ECO:0000256" key="5">
    <source>
        <dbReference type="ARBA" id="ARBA00022792"/>
    </source>
</evidence>
<evidence type="ECO:0000256" key="7">
    <source>
        <dbReference type="ARBA" id="ARBA00023128"/>
    </source>
</evidence>
<dbReference type="Pfam" id="PF15884">
    <property type="entry name" value="QIL1"/>
    <property type="match status" value="1"/>
</dbReference>
<evidence type="ECO:0000256" key="2">
    <source>
        <dbReference type="ARBA" id="ARBA00006771"/>
    </source>
</evidence>
<dbReference type="PANTHER" id="PTHR31816">
    <property type="entry name" value="MICOS COMPLEX SUBUNIT MIC13"/>
    <property type="match status" value="1"/>
</dbReference>
<dbReference type="GO" id="GO:0044284">
    <property type="term" value="C:mitochondrial crista junction"/>
    <property type="evidence" value="ECO:0007669"/>
    <property type="project" value="TreeGrafter"/>
</dbReference>
<reference evidence="10" key="1">
    <citation type="submission" date="2025-08" db="UniProtKB">
        <authorList>
            <consortium name="Ensembl"/>
        </authorList>
    </citation>
    <scope>IDENTIFICATION</scope>
</reference>
<name>A0A3B5LNI5_9TELE</name>
<dbReference type="Proteomes" id="UP000261380">
    <property type="component" value="Unplaced"/>
</dbReference>
<dbReference type="GO" id="GO:0042407">
    <property type="term" value="P:cristae formation"/>
    <property type="evidence" value="ECO:0007669"/>
    <property type="project" value="TreeGrafter"/>
</dbReference>
<evidence type="ECO:0000256" key="3">
    <source>
        <dbReference type="ARBA" id="ARBA00018172"/>
    </source>
</evidence>
<dbReference type="GeneID" id="114150805"/>
<dbReference type="STRING" id="32473.ENSXCOP00000012572"/>
<keyword evidence="6" id="KW-1133">Transmembrane helix</keyword>
<comment type="subcellular location">
    <subcellularLocation>
        <location evidence="1 9">Mitochondrion inner membrane</location>
        <topology evidence="1 9">Single-pass membrane protein</topology>
    </subcellularLocation>
</comment>
<comment type="subunit">
    <text evidence="9">Component of the mitochondrial contact site and cristae organizing system (MICOS) complex.</text>
</comment>
<evidence type="ECO:0000256" key="9">
    <source>
        <dbReference type="RuleBase" id="RU363009"/>
    </source>
</evidence>
<dbReference type="InterPro" id="IPR026769">
    <property type="entry name" value="Mic13"/>
</dbReference>
<comment type="function">
    <text evidence="9">Component of the MICOS complex, a large protein complex of the mitochondrial inner membrane that plays crucial roles in the maintenance of crista junctions, inner membrane architecture, and formation of contact sites to the outer membrane.</text>
</comment>
<keyword evidence="11" id="KW-1185">Reference proteome</keyword>
<dbReference type="GO" id="GO:0061617">
    <property type="term" value="C:MICOS complex"/>
    <property type="evidence" value="ECO:0007669"/>
    <property type="project" value="UniProtKB-UniRule"/>
</dbReference>
<evidence type="ECO:0000256" key="4">
    <source>
        <dbReference type="ARBA" id="ARBA00022692"/>
    </source>
</evidence>
<proteinExistence type="inferred from homology"/>
<keyword evidence="4" id="KW-0812">Transmembrane</keyword>
<keyword evidence="7 9" id="KW-0496">Mitochondrion</keyword>
<dbReference type="GeneTree" id="ENSGT00390000002629"/>
<keyword evidence="8" id="KW-0472">Membrane</keyword>
<dbReference type="AlphaFoldDB" id="A0A3B5LNI5"/>
<accession>A0A3B5LNI5</accession>
<dbReference type="Ensembl" id="ENSXCOT00000012723.1">
    <property type="protein sequence ID" value="ENSXCOP00000012572.1"/>
    <property type="gene ID" value="ENSXCOG00000009504.1"/>
</dbReference>
<dbReference type="CTD" id="125988"/>
<protein>
    <recommendedName>
        <fullName evidence="3 9">MICOS complex subunit MIC13</fullName>
    </recommendedName>
</protein>
<evidence type="ECO:0000256" key="1">
    <source>
        <dbReference type="ARBA" id="ARBA00004434"/>
    </source>
</evidence>
<dbReference type="KEGG" id="xco:114150805"/>